<comment type="caution">
    <text evidence="14">The sequence shown here is derived from an EMBL/GenBank/DDBJ whole genome shotgun (WGS) entry which is preliminary data.</text>
</comment>
<keyword evidence="4 13" id="KW-0812">Transmembrane</keyword>
<keyword evidence="11 12" id="KW-0349">Heme</keyword>
<evidence type="ECO:0000256" key="5">
    <source>
        <dbReference type="ARBA" id="ARBA00022723"/>
    </source>
</evidence>
<dbReference type="GO" id="GO:0005506">
    <property type="term" value="F:iron ion binding"/>
    <property type="evidence" value="ECO:0007669"/>
    <property type="project" value="InterPro"/>
</dbReference>
<evidence type="ECO:0000313" key="14">
    <source>
        <dbReference type="EMBL" id="OAQ59195.1"/>
    </source>
</evidence>
<dbReference type="GO" id="GO:0020037">
    <property type="term" value="F:heme binding"/>
    <property type="evidence" value="ECO:0007669"/>
    <property type="project" value="InterPro"/>
</dbReference>
<dbReference type="SUPFAM" id="SSF48264">
    <property type="entry name" value="Cytochrome P450"/>
    <property type="match status" value="1"/>
</dbReference>
<keyword evidence="8 11" id="KW-0408">Iron</keyword>
<comment type="similarity">
    <text evidence="3 12">Belongs to the cytochrome P450 family.</text>
</comment>
<organism evidence="14 15">
    <name type="scientific">Pochonia chlamydosporia 170</name>
    <dbReference type="NCBI Taxonomy" id="1380566"/>
    <lineage>
        <taxon>Eukaryota</taxon>
        <taxon>Fungi</taxon>
        <taxon>Dikarya</taxon>
        <taxon>Ascomycota</taxon>
        <taxon>Pezizomycotina</taxon>
        <taxon>Sordariomycetes</taxon>
        <taxon>Hypocreomycetidae</taxon>
        <taxon>Hypocreales</taxon>
        <taxon>Clavicipitaceae</taxon>
        <taxon>Pochonia</taxon>
    </lineage>
</organism>
<accession>A0A179F149</accession>
<proteinExistence type="inferred from homology"/>
<dbReference type="GO" id="GO:0016705">
    <property type="term" value="F:oxidoreductase activity, acting on paired donors, with incorporation or reduction of molecular oxygen"/>
    <property type="evidence" value="ECO:0007669"/>
    <property type="project" value="InterPro"/>
</dbReference>
<reference evidence="14 15" key="1">
    <citation type="journal article" date="2016" name="PLoS Pathog.">
        <title>Biosynthesis of antibiotic leucinostatins in bio-control fungus Purpureocillium lilacinum and their inhibition on phytophthora revealed by genome mining.</title>
        <authorList>
            <person name="Wang G."/>
            <person name="Liu Z."/>
            <person name="Lin R."/>
            <person name="Li E."/>
            <person name="Mao Z."/>
            <person name="Ling J."/>
            <person name="Yang Y."/>
            <person name="Yin W.B."/>
            <person name="Xie B."/>
        </authorList>
    </citation>
    <scope>NUCLEOTIDE SEQUENCE [LARGE SCALE GENOMIC DNA]</scope>
    <source>
        <strain evidence="14">170</strain>
    </source>
</reference>
<dbReference type="PRINTS" id="PR00385">
    <property type="entry name" value="P450"/>
</dbReference>
<sequence length="530" mass="60927">MLSNISFDAWTIALVTTGALCAYWAFDSLVLTIKLRKSSGVRSNVLASNPFTAIYLFWQTAYYQMNNRLLEYFNYMLSNNKSTCPHAAEVSVLGRRIIVTRDPEHIKAVLTSKFTQFGKGPQFHDIWEPFLGDSIFTTDGKQWQGSRSLIRPMFVKDRVRDLDIFDRWTDTLISHIPGDGQTVDMCDLFYRMTLDVTTDFLLGASVGSLDKYVPPIPTKSQGREMSDKEDSPRSEFSKAFTEVQRAQMILTILAPFWHVLPKRQYHKGIKKLEEFMNPYIQATLKLSDEELEKLSKSDKDFTFLHNIALYSKDPKVIRDQIMAVLLAGRDTTASTLSWTLYELCNYPAIWAKLRQEVLEVVGPTKTPSYDDLKSMRYLNHAIDETLRLYPAVPYNWRAAVANTTLPGQIGQPDIAANNRDIILYSTLAMQRRRDLYPPVSEKFADPDIYSPDRWEHWTPKPWQYVPFNGGPRICIGQNFALTEMAFVLVRLLQKYERIEYRGDWNAQYHKAEVVGCPGQGVPMTFYAAKN</sequence>
<dbReference type="InterPro" id="IPR002401">
    <property type="entry name" value="Cyt_P450_E_grp-I"/>
</dbReference>
<dbReference type="PANTHER" id="PTHR24287:SF5">
    <property type="entry name" value="P450, PUTATIVE (EUROFUNG)-RELATED"/>
    <property type="match status" value="1"/>
</dbReference>
<dbReference type="PRINTS" id="PR00463">
    <property type="entry name" value="EP450I"/>
</dbReference>
<evidence type="ECO:0000256" key="10">
    <source>
        <dbReference type="ARBA" id="ARBA00023136"/>
    </source>
</evidence>
<keyword evidence="5 11" id="KW-0479">Metal-binding</keyword>
<evidence type="ECO:0000256" key="3">
    <source>
        <dbReference type="ARBA" id="ARBA00010617"/>
    </source>
</evidence>
<dbReference type="Gene3D" id="1.10.630.10">
    <property type="entry name" value="Cytochrome P450"/>
    <property type="match status" value="1"/>
</dbReference>
<evidence type="ECO:0000256" key="1">
    <source>
        <dbReference type="ARBA" id="ARBA00001971"/>
    </source>
</evidence>
<gene>
    <name evidence="14" type="ORF">VFPPC_16895</name>
</gene>
<protein>
    <submittedName>
        <fullName evidence="14">Cytochrome P450 alkane hydroxylase</fullName>
    </submittedName>
</protein>
<keyword evidence="7 12" id="KW-0560">Oxidoreductase</keyword>
<dbReference type="InterPro" id="IPR047146">
    <property type="entry name" value="Cyt_P450_E_CYP52_fungi"/>
</dbReference>
<dbReference type="PANTHER" id="PTHR24287">
    <property type="entry name" value="P450, PUTATIVE (EUROFUNG)-RELATED"/>
    <property type="match status" value="1"/>
</dbReference>
<dbReference type="STRING" id="1380566.A0A179F149"/>
<dbReference type="GO" id="GO:0016020">
    <property type="term" value="C:membrane"/>
    <property type="evidence" value="ECO:0007669"/>
    <property type="project" value="UniProtKB-SubCell"/>
</dbReference>
<keyword evidence="10 13" id="KW-0472">Membrane</keyword>
<evidence type="ECO:0000256" key="2">
    <source>
        <dbReference type="ARBA" id="ARBA00004167"/>
    </source>
</evidence>
<dbReference type="GO" id="GO:0004497">
    <property type="term" value="F:monooxygenase activity"/>
    <property type="evidence" value="ECO:0007669"/>
    <property type="project" value="UniProtKB-KW"/>
</dbReference>
<evidence type="ECO:0000256" key="11">
    <source>
        <dbReference type="PIRSR" id="PIRSR602401-1"/>
    </source>
</evidence>
<evidence type="ECO:0000313" key="15">
    <source>
        <dbReference type="Proteomes" id="UP000078397"/>
    </source>
</evidence>
<dbReference type="Pfam" id="PF00067">
    <property type="entry name" value="p450"/>
    <property type="match status" value="1"/>
</dbReference>
<feature type="transmembrane region" description="Helical" evidence="13">
    <location>
        <begin position="45"/>
        <end position="65"/>
    </location>
</feature>
<evidence type="ECO:0000256" key="7">
    <source>
        <dbReference type="ARBA" id="ARBA00023002"/>
    </source>
</evidence>
<name>A0A179F149_METCM</name>
<evidence type="ECO:0000256" key="12">
    <source>
        <dbReference type="RuleBase" id="RU000461"/>
    </source>
</evidence>
<dbReference type="InterPro" id="IPR036396">
    <property type="entry name" value="Cyt_P450_sf"/>
</dbReference>
<dbReference type="EMBL" id="LSBJ02000010">
    <property type="protein sequence ID" value="OAQ59195.1"/>
    <property type="molecule type" value="Genomic_DNA"/>
</dbReference>
<dbReference type="InterPro" id="IPR017972">
    <property type="entry name" value="Cyt_P450_CS"/>
</dbReference>
<dbReference type="OrthoDB" id="1470350at2759"/>
<keyword evidence="9 12" id="KW-0503">Monooxygenase</keyword>
<dbReference type="KEGG" id="pchm:VFPPC_16895"/>
<dbReference type="CDD" id="cd11063">
    <property type="entry name" value="CYP52"/>
    <property type="match status" value="1"/>
</dbReference>
<evidence type="ECO:0000256" key="4">
    <source>
        <dbReference type="ARBA" id="ARBA00022692"/>
    </source>
</evidence>
<dbReference type="InterPro" id="IPR001128">
    <property type="entry name" value="Cyt_P450"/>
</dbReference>
<evidence type="ECO:0000256" key="13">
    <source>
        <dbReference type="SAM" id="Phobius"/>
    </source>
</evidence>
<evidence type="ECO:0000256" key="8">
    <source>
        <dbReference type="ARBA" id="ARBA00023004"/>
    </source>
</evidence>
<evidence type="ECO:0000256" key="9">
    <source>
        <dbReference type="ARBA" id="ARBA00023033"/>
    </source>
</evidence>
<comment type="cofactor">
    <cofactor evidence="1 11">
        <name>heme</name>
        <dbReference type="ChEBI" id="CHEBI:30413"/>
    </cofactor>
</comment>
<comment type="subcellular location">
    <subcellularLocation>
        <location evidence="2">Membrane</location>
        <topology evidence="2">Single-pass membrane protein</topology>
    </subcellularLocation>
</comment>
<keyword evidence="6 13" id="KW-1133">Transmembrane helix</keyword>
<evidence type="ECO:0000256" key="6">
    <source>
        <dbReference type="ARBA" id="ARBA00022989"/>
    </source>
</evidence>
<dbReference type="PROSITE" id="PS00086">
    <property type="entry name" value="CYTOCHROME_P450"/>
    <property type="match status" value="1"/>
</dbReference>
<dbReference type="RefSeq" id="XP_018137250.1">
    <property type="nucleotide sequence ID" value="XM_018294648.1"/>
</dbReference>
<feature type="transmembrane region" description="Helical" evidence="13">
    <location>
        <begin position="12"/>
        <end position="33"/>
    </location>
</feature>
<keyword evidence="15" id="KW-1185">Reference proteome</keyword>
<feature type="binding site" description="axial binding residue" evidence="11">
    <location>
        <position position="474"/>
    </location>
    <ligand>
        <name>heme</name>
        <dbReference type="ChEBI" id="CHEBI:30413"/>
    </ligand>
    <ligandPart>
        <name>Fe</name>
        <dbReference type="ChEBI" id="CHEBI:18248"/>
    </ligandPart>
</feature>
<dbReference type="Proteomes" id="UP000078397">
    <property type="component" value="Unassembled WGS sequence"/>
</dbReference>
<dbReference type="AlphaFoldDB" id="A0A179F149"/>
<dbReference type="GeneID" id="28858642"/>